<protein>
    <submittedName>
        <fullName evidence="1">Uncharacterized protein</fullName>
    </submittedName>
</protein>
<proteinExistence type="predicted"/>
<dbReference type="AlphaFoldDB" id="A0A8E2AKJ5"/>
<reference evidence="1 2" key="1">
    <citation type="submission" date="2016-07" db="EMBL/GenBank/DDBJ databases">
        <title>Draft genome of the white-rot fungus Obba rivulosa 3A-2.</title>
        <authorList>
            <consortium name="DOE Joint Genome Institute"/>
            <person name="Miettinen O."/>
            <person name="Riley R."/>
            <person name="Acob R."/>
            <person name="Barry K."/>
            <person name="Cullen D."/>
            <person name="De Vries R."/>
            <person name="Hainaut M."/>
            <person name="Hatakka A."/>
            <person name="Henrissat B."/>
            <person name="Hilden K."/>
            <person name="Kuo R."/>
            <person name="Labutti K."/>
            <person name="Lipzen A."/>
            <person name="Makela M.R."/>
            <person name="Sandor L."/>
            <person name="Spatafora J.W."/>
            <person name="Grigoriev I.V."/>
            <person name="Hibbett D.S."/>
        </authorList>
    </citation>
    <scope>NUCLEOTIDE SEQUENCE [LARGE SCALE GENOMIC DNA]</scope>
    <source>
        <strain evidence="1 2">3A-2</strain>
    </source>
</reference>
<dbReference type="EMBL" id="KV722535">
    <property type="protein sequence ID" value="OCH86283.1"/>
    <property type="molecule type" value="Genomic_DNA"/>
</dbReference>
<accession>A0A8E2AKJ5</accession>
<evidence type="ECO:0000313" key="2">
    <source>
        <dbReference type="Proteomes" id="UP000250043"/>
    </source>
</evidence>
<gene>
    <name evidence="1" type="ORF">OBBRIDRAFT_246483</name>
</gene>
<sequence length="73" mass="7772">MPPASCLSPELLHASRDMTPNAGNVSKSSIRSAIARSNSPYSTLLEARYLAEAASFIYQPSLRTSASSIFLPA</sequence>
<dbReference type="Proteomes" id="UP000250043">
    <property type="component" value="Unassembled WGS sequence"/>
</dbReference>
<name>A0A8E2AKJ5_9APHY</name>
<keyword evidence="2" id="KW-1185">Reference proteome</keyword>
<organism evidence="1 2">
    <name type="scientific">Obba rivulosa</name>
    <dbReference type="NCBI Taxonomy" id="1052685"/>
    <lineage>
        <taxon>Eukaryota</taxon>
        <taxon>Fungi</taxon>
        <taxon>Dikarya</taxon>
        <taxon>Basidiomycota</taxon>
        <taxon>Agaricomycotina</taxon>
        <taxon>Agaricomycetes</taxon>
        <taxon>Polyporales</taxon>
        <taxon>Gelatoporiaceae</taxon>
        <taxon>Obba</taxon>
    </lineage>
</organism>
<evidence type="ECO:0000313" key="1">
    <source>
        <dbReference type="EMBL" id="OCH86283.1"/>
    </source>
</evidence>